<reference evidence="2 3" key="1">
    <citation type="submission" date="2016-07" db="EMBL/GenBank/DDBJ databases">
        <title>Pervasive Adenine N6-methylation of Active Genes in Fungi.</title>
        <authorList>
            <consortium name="DOE Joint Genome Institute"/>
            <person name="Mondo S.J."/>
            <person name="Dannebaum R.O."/>
            <person name="Kuo R.C."/>
            <person name="Labutti K."/>
            <person name="Haridas S."/>
            <person name="Kuo A."/>
            <person name="Salamov A."/>
            <person name="Ahrendt S.R."/>
            <person name="Lipzen A."/>
            <person name="Sullivan W."/>
            <person name="Andreopoulos W.B."/>
            <person name="Clum A."/>
            <person name="Lindquist E."/>
            <person name="Daum C."/>
            <person name="Ramamoorthy G.K."/>
            <person name="Gryganskyi A."/>
            <person name="Culley D."/>
            <person name="Magnuson J.K."/>
            <person name="James T.Y."/>
            <person name="O'Malley M.A."/>
            <person name="Stajich J.E."/>
            <person name="Spatafora J.W."/>
            <person name="Visel A."/>
            <person name="Grigoriev I.V."/>
        </authorList>
    </citation>
    <scope>NUCLEOTIDE SEQUENCE [LARGE SCALE GENOMIC DNA]</scope>
    <source>
        <strain evidence="2 3">PL171</strain>
    </source>
</reference>
<proteinExistence type="predicted"/>
<comment type="caution">
    <text evidence="2">The sequence shown here is derived from an EMBL/GenBank/DDBJ whole genome shotgun (WGS) entry which is preliminary data.</text>
</comment>
<keyword evidence="1" id="KW-0732">Signal</keyword>
<protein>
    <submittedName>
        <fullName evidence="2">Uncharacterized protein</fullName>
    </submittedName>
</protein>
<dbReference type="InterPro" id="IPR013726">
    <property type="entry name" value="Mitofissin"/>
</dbReference>
<feature type="signal peptide" evidence="1">
    <location>
        <begin position="1"/>
        <end position="27"/>
    </location>
</feature>
<dbReference type="EMBL" id="MCFL01000009">
    <property type="protein sequence ID" value="ORZ38290.1"/>
    <property type="molecule type" value="Genomic_DNA"/>
</dbReference>
<organism evidence="2 3">
    <name type="scientific">Catenaria anguillulae PL171</name>
    <dbReference type="NCBI Taxonomy" id="765915"/>
    <lineage>
        <taxon>Eukaryota</taxon>
        <taxon>Fungi</taxon>
        <taxon>Fungi incertae sedis</taxon>
        <taxon>Blastocladiomycota</taxon>
        <taxon>Blastocladiomycetes</taxon>
        <taxon>Blastocladiales</taxon>
        <taxon>Catenariaceae</taxon>
        <taxon>Catenaria</taxon>
    </lineage>
</organism>
<sequence length="73" mass="8410">MHHRVIRTAFDLVLVSTVFAGIRRSSGFNLATDKIDNETVRFVADKYLETGEWVMDRSVEGMARYPTVFSRKN</sequence>
<gene>
    <name evidence="2" type="ORF">BCR44DRAFT_116488</name>
</gene>
<dbReference type="AlphaFoldDB" id="A0A1Y2HUL9"/>
<dbReference type="OrthoDB" id="16824at2759"/>
<dbReference type="PANTHER" id="PTHR28075:SF1">
    <property type="entry name" value="DUF1748-DOMAIN-CONTAINING PROTEIN"/>
    <property type="match status" value="1"/>
</dbReference>
<dbReference type="GO" id="GO:0005737">
    <property type="term" value="C:cytoplasm"/>
    <property type="evidence" value="ECO:0007669"/>
    <property type="project" value="TreeGrafter"/>
</dbReference>
<evidence type="ECO:0000313" key="2">
    <source>
        <dbReference type="EMBL" id="ORZ38290.1"/>
    </source>
</evidence>
<evidence type="ECO:0000256" key="1">
    <source>
        <dbReference type="SAM" id="SignalP"/>
    </source>
</evidence>
<accession>A0A1Y2HUL9</accession>
<dbReference type="Pfam" id="PF08520">
    <property type="entry name" value="Mitofissin"/>
    <property type="match status" value="1"/>
</dbReference>
<dbReference type="Proteomes" id="UP000193411">
    <property type="component" value="Unassembled WGS sequence"/>
</dbReference>
<dbReference type="STRING" id="765915.A0A1Y2HUL9"/>
<name>A0A1Y2HUL9_9FUNG</name>
<evidence type="ECO:0000313" key="3">
    <source>
        <dbReference type="Proteomes" id="UP000193411"/>
    </source>
</evidence>
<feature type="chain" id="PRO_5012960290" evidence="1">
    <location>
        <begin position="28"/>
        <end position="73"/>
    </location>
</feature>
<keyword evidence="3" id="KW-1185">Reference proteome</keyword>
<dbReference type="PANTHER" id="PTHR28075">
    <property type="entry name" value="CHROMOSOME 16, WHOLE GENOME SHOTGUN SEQUENCE"/>
    <property type="match status" value="1"/>
</dbReference>